<keyword evidence="2" id="KW-1185">Reference proteome</keyword>
<sequence length="163" mass="18341">MLTKYKTNGVHVRSNNLEQATQLKTDSTPLFVLVLYATPTTDTATNGLFFDALSPLDIILDKQLLIVGDFNVPSDVENTQTDGRDISLRIFSETVGLKQYNKIRNKNNRILDLIFSSGNCRMIDDTLSLVPIDSHHPHCHFKFSLDVGVQCIHDLDVDYAMVE</sequence>
<dbReference type="SUPFAM" id="SSF56219">
    <property type="entry name" value="DNase I-like"/>
    <property type="match status" value="1"/>
</dbReference>
<gene>
    <name evidence="1" type="ORF">HHI36_015203</name>
</gene>
<dbReference type="InterPro" id="IPR036691">
    <property type="entry name" value="Endo/exonu/phosph_ase_sf"/>
</dbReference>
<dbReference type="AlphaFoldDB" id="A0ABD2N6D3"/>
<dbReference type="EMBL" id="JABFTP020000062">
    <property type="protein sequence ID" value="KAL3273776.1"/>
    <property type="molecule type" value="Genomic_DNA"/>
</dbReference>
<dbReference type="Proteomes" id="UP001516400">
    <property type="component" value="Unassembled WGS sequence"/>
</dbReference>
<proteinExistence type="predicted"/>
<evidence type="ECO:0000313" key="1">
    <source>
        <dbReference type="EMBL" id="KAL3273776.1"/>
    </source>
</evidence>
<reference evidence="1 2" key="1">
    <citation type="journal article" date="2021" name="BMC Biol.">
        <title>Horizontally acquired antibacterial genes associated with adaptive radiation of ladybird beetles.</title>
        <authorList>
            <person name="Li H.S."/>
            <person name="Tang X.F."/>
            <person name="Huang Y.H."/>
            <person name="Xu Z.Y."/>
            <person name="Chen M.L."/>
            <person name="Du X.Y."/>
            <person name="Qiu B.Y."/>
            <person name="Chen P.T."/>
            <person name="Zhang W."/>
            <person name="Slipinski A."/>
            <person name="Escalona H.E."/>
            <person name="Waterhouse R.M."/>
            <person name="Zwick A."/>
            <person name="Pang H."/>
        </authorList>
    </citation>
    <scope>NUCLEOTIDE SEQUENCE [LARGE SCALE GENOMIC DNA]</scope>
    <source>
        <strain evidence="1">SYSU2018</strain>
    </source>
</reference>
<protein>
    <recommendedName>
        <fullName evidence="3">Endonuclease/exonuclease/phosphatase domain-containing protein</fullName>
    </recommendedName>
</protein>
<name>A0ABD2N6D3_9CUCU</name>
<evidence type="ECO:0000313" key="2">
    <source>
        <dbReference type="Proteomes" id="UP001516400"/>
    </source>
</evidence>
<comment type="caution">
    <text evidence="1">The sequence shown here is derived from an EMBL/GenBank/DDBJ whole genome shotgun (WGS) entry which is preliminary data.</text>
</comment>
<organism evidence="1 2">
    <name type="scientific">Cryptolaemus montrouzieri</name>
    <dbReference type="NCBI Taxonomy" id="559131"/>
    <lineage>
        <taxon>Eukaryota</taxon>
        <taxon>Metazoa</taxon>
        <taxon>Ecdysozoa</taxon>
        <taxon>Arthropoda</taxon>
        <taxon>Hexapoda</taxon>
        <taxon>Insecta</taxon>
        <taxon>Pterygota</taxon>
        <taxon>Neoptera</taxon>
        <taxon>Endopterygota</taxon>
        <taxon>Coleoptera</taxon>
        <taxon>Polyphaga</taxon>
        <taxon>Cucujiformia</taxon>
        <taxon>Coccinelloidea</taxon>
        <taxon>Coccinellidae</taxon>
        <taxon>Scymninae</taxon>
        <taxon>Scymnini</taxon>
        <taxon>Cryptolaemus</taxon>
    </lineage>
</organism>
<evidence type="ECO:0008006" key="3">
    <source>
        <dbReference type="Google" id="ProtNLM"/>
    </source>
</evidence>
<dbReference type="Gene3D" id="3.60.10.10">
    <property type="entry name" value="Endonuclease/exonuclease/phosphatase"/>
    <property type="match status" value="1"/>
</dbReference>
<accession>A0ABD2N6D3</accession>